<organism evidence="1 2">
    <name type="scientific">Lipomyces kononenkoae</name>
    <name type="common">Yeast</name>
    <dbReference type="NCBI Taxonomy" id="34357"/>
    <lineage>
        <taxon>Eukaryota</taxon>
        <taxon>Fungi</taxon>
        <taxon>Dikarya</taxon>
        <taxon>Ascomycota</taxon>
        <taxon>Saccharomycotina</taxon>
        <taxon>Lipomycetes</taxon>
        <taxon>Lipomycetales</taxon>
        <taxon>Lipomycetaceae</taxon>
        <taxon>Lipomyces</taxon>
    </lineage>
</organism>
<proteinExistence type="predicted"/>
<comment type="caution">
    <text evidence="1">The sequence shown here is derived from an EMBL/GenBank/DDBJ whole genome shotgun (WGS) entry which is preliminary data.</text>
</comment>
<dbReference type="Proteomes" id="UP001433508">
    <property type="component" value="Unassembled WGS sequence"/>
</dbReference>
<dbReference type="EMBL" id="MU971352">
    <property type="protein sequence ID" value="KAK9238757.1"/>
    <property type="molecule type" value="Genomic_DNA"/>
</dbReference>
<evidence type="ECO:0000313" key="1">
    <source>
        <dbReference type="EMBL" id="KAK9238757.1"/>
    </source>
</evidence>
<accession>A0ACC3T4D7</accession>
<evidence type="ECO:0000313" key="2">
    <source>
        <dbReference type="Proteomes" id="UP001433508"/>
    </source>
</evidence>
<name>A0ACC3T4D7_LIPKO</name>
<keyword evidence="2" id="KW-1185">Reference proteome</keyword>
<sequence>MAMQTSLPPWLPSSIRTLILTTTPLPQPSHPDDVLVKVHTTSPCAGELWWMRDYPAAIPADELPVPCSDLCGQVVAAPAGSGFRARDEVYARVSPSRPGCAREYTLARTNELAPKPAPINFAEAAAAPLSALTAWQALFVQAGNLDAAALRGDADARRRNGSRRVLVTGAAGGVGSWVVQLAALAGAGAVVAVCSAAKAEAARRLGATEVVDYKAKPLPEWIAEDRQRRECDLVIAVVGGTMLPQCWHVVRDGGRLAKCAFFIVEPLGSNLREITPLIDAGKVRPVVDSVFGLQDIEAAFERVETGKAQGKVVIQVDDLLS</sequence>
<protein>
    <submittedName>
        <fullName evidence="1">Reticulon-4-interacting protein 1, mitochondrial</fullName>
    </submittedName>
</protein>
<gene>
    <name evidence="1" type="ORF">V1525DRAFT_425130</name>
</gene>
<reference evidence="2" key="1">
    <citation type="journal article" date="2024" name="Front. Bioeng. Biotechnol.">
        <title>Genome-scale model development and genomic sequencing of the oleaginous clade Lipomyces.</title>
        <authorList>
            <person name="Czajka J.J."/>
            <person name="Han Y."/>
            <person name="Kim J."/>
            <person name="Mondo S.J."/>
            <person name="Hofstad B.A."/>
            <person name="Robles A."/>
            <person name="Haridas S."/>
            <person name="Riley R."/>
            <person name="LaButti K."/>
            <person name="Pangilinan J."/>
            <person name="Andreopoulos W."/>
            <person name="Lipzen A."/>
            <person name="Yan J."/>
            <person name="Wang M."/>
            <person name="Ng V."/>
            <person name="Grigoriev I.V."/>
            <person name="Spatafora J.W."/>
            <person name="Magnuson J.K."/>
            <person name="Baker S.E."/>
            <person name="Pomraning K.R."/>
        </authorList>
    </citation>
    <scope>NUCLEOTIDE SEQUENCE [LARGE SCALE GENOMIC DNA]</scope>
    <source>
        <strain evidence="2">CBS 7786</strain>
    </source>
</reference>